<dbReference type="GO" id="GO:0005737">
    <property type="term" value="C:cytoplasm"/>
    <property type="evidence" value="ECO:0007669"/>
    <property type="project" value="TreeGrafter"/>
</dbReference>
<evidence type="ECO:0000259" key="2">
    <source>
        <dbReference type="Pfam" id="PF07992"/>
    </source>
</evidence>
<dbReference type="Proteomes" id="UP000240883">
    <property type="component" value="Unassembled WGS sequence"/>
</dbReference>
<dbReference type="PANTHER" id="PTHR43735:SF5">
    <property type="entry name" value="FAD_NAD(P)-BINDING DOMAIN-CONTAINING PROTEIN"/>
    <property type="match status" value="1"/>
</dbReference>
<keyword evidence="4" id="KW-1185">Reference proteome</keyword>
<dbReference type="GO" id="GO:0004174">
    <property type="term" value="F:electron-transferring-flavoprotein dehydrogenase activity"/>
    <property type="evidence" value="ECO:0007669"/>
    <property type="project" value="TreeGrafter"/>
</dbReference>
<dbReference type="GO" id="GO:0050660">
    <property type="term" value="F:flavin adenine dinucleotide binding"/>
    <property type="evidence" value="ECO:0007669"/>
    <property type="project" value="TreeGrafter"/>
</dbReference>
<proteinExistence type="predicted"/>
<dbReference type="PANTHER" id="PTHR43735">
    <property type="entry name" value="APOPTOSIS-INDUCING FACTOR 1"/>
    <property type="match status" value="1"/>
</dbReference>
<dbReference type="Pfam" id="PF07992">
    <property type="entry name" value="Pyr_redox_2"/>
    <property type="match status" value="1"/>
</dbReference>
<evidence type="ECO:0000313" key="3">
    <source>
        <dbReference type="EMBL" id="PSN65459.1"/>
    </source>
</evidence>
<keyword evidence="1" id="KW-0175">Coiled coil</keyword>
<dbReference type="OrthoDB" id="202203at2759"/>
<gene>
    <name evidence="3" type="ORF">BS50DRAFT_622666</name>
</gene>
<evidence type="ECO:0000313" key="4">
    <source>
        <dbReference type="Proteomes" id="UP000240883"/>
    </source>
</evidence>
<dbReference type="AlphaFoldDB" id="A0A2T2NJC4"/>
<reference evidence="3 4" key="1">
    <citation type="journal article" date="2018" name="Front. Microbiol.">
        <title>Genome-Wide Analysis of Corynespora cassiicola Leaf Fall Disease Putative Effectors.</title>
        <authorList>
            <person name="Lopez D."/>
            <person name="Ribeiro S."/>
            <person name="Label P."/>
            <person name="Fumanal B."/>
            <person name="Venisse J.S."/>
            <person name="Kohler A."/>
            <person name="de Oliveira R.R."/>
            <person name="Labutti K."/>
            <person name="Lipzen A."/>
            <person name="Lail K."/>
            <person name="Bauer D."/>
            <person name="Ohm R.A."/>
            <person name="Barry K.W."/>
            <person name="Spatafora J."/>
            <person name="Grigoriev I.V."/>
            <person name="Martin F.M."/>
            <person name="Pujade-Renaud V."/>
        </authorList>
    </citation>
    <scope>NUCLEOTIDE SEQUENCE [LARGE SCALE GENOMIC DNA]</scope>
    <source>
        <strain evidence="3 4">Philippines</strain>
    </source>
</reference>
<dbReference type="PRINTS" id="PR00368">
    <property type="entry name" value="FADPNR"/>
</dbReference>
<dbReference type="InterPro" id="IPR036188">
    <property type="entry name" value="FAD/NAD-bd_sf"/>
</dbReference>
<dbReference type="Gene3D" id="3.50.50.100">
    <property type="match status" value="1"/>
</dbReference>
<feature type="domain" description="FAD/NAD(P)-binding" evidence="2">
    <location>
        <begin position="49"/>
        <end position="337"/>
    </location>
</feature>
<dbReference type="PRINTS" id="PR00469">
    <property type="entry name" value="PNDRDTASEII"/>
</dbReference>
<dbReference type="EMBL" id="KZ678137">
    <property type="protein sequence ID" value="PSN65459.1"/>
    <property type="molecule type" value="Genomic_DNA"/>
</dbReference>
<name>A0A2T2NJC4_CORCC</name>
<sequence length="424" mass="46489">MSTLSDKLALYAQLIPFFIPFLFQHLRQRISAFLHKRAYKPLPPAQLKNVVVLGGSFAGVQITKRLADTLPTGYRVVLVERNSHLNYLFAFPRFGVVPGYEKYAFIPYEGIVKGAPEGIYSRVQGTVVEVSAKEVVLEGGERVAFEYLVVATGTEAGVPNKVLATEKDEAEGELRSLQEKVVGAKRIAVVGGGAVGVEVASDIKSFFPEKDVAIIHSRAQLLNSFGSRLHEHVVSVFEEMGIAVLLNERPVIPAEGSVLRLFNGKETCFDLIIPCTGQKPNSSIVASLSPELISKQSSHLNVKPTLQVDDDALPHIFAFGDVANTSGPKMARAAFYQSEVVLQNLLSLIHGKKDLKPYKPQILIEGAIKLTLGKSKLVTYMRKESGREYLIPANNGAVDMGVQRSWRFYGADPKAVERKEELDA</sequence>
<dbReference type="SUPFAM" id="SSF51905">
    <property type="entry name" value="FAD/NAD(P)-binding domain"/>
    <property type="match status" value="1"/>
</dbReference>
<accession>A0A2T2NJC4</accession>
<protein>
    <submittedName>
        <fullName evidence="3">Putative amid-like NADH oxidoreductase</fullName>
    </submittedName>
</protein>
<feature type="coiled-coil region" evidence="1">
    <location>
        <begin position="160"/>
        <end position="187"/>
    </location>
</feature>
<organism evidence="3 4">
    <name type="scientific">Corynespora cassiicola Philippines</name>
    <dbReference type="NCBI Taxonomy" id="1448308"/>
    <lineage>
        <taxon>Eukaryota</taxon>
        <taxon>Fungi</taxon>
        <taxon>Dikarya</taxon>
        <taxon>Ascomycota</taxon>
        <taxon>Pezizomycotina</taxon>
        <taxon>Dothideomycetes</taxon>
        <taxon>Pleosporomycetidae</taxon>
        <taxon>Pleosporales</taxon>
        <taxon>Corynesporascaceae</taxon>
        <taxon>Corynespora</taxon>
    </lineage>
</organism>
<dbReference type="STRING" id="1448308.A0A2T2NJC4"/>
<evidence type="ECO:0000256" key="1">
    <source>
        <dbReference type="SAM" id="Coils"/>
    </source>
</evidence>
<dbReference type="InterPro" id="IPR023753">
    <property type="entry name" value="FAD/NAD-binding_dom"/>
</dbReference>